<dbReference type="EMBL" id="CM029051">
    <property type="protein sequence ID" value="KAG2562237.1"/>
    <property type="molecule type" value="Genomic_DNA"/>
</dbReference>
<protein>
    <submittedName>
        <fullName evidence="1">Uncharacterized protein</fullName>
    </submittedName>
</protein>
<name>A0A8T0PIT7_PANVG</name>
<sequence length="81" mass="9267">MSGLCLARPLTRGPPRAKPLIGGWPRDRPLIRGQPSACPLGRVHNDPCRPHTNKETYEEGRWDTCRHGEQWSARPTWPMQQ</sequence>
<comment type="caution">
    <text evidence="1">The sequence shown here is derived from an EMBL/GenBank/DDBJ whole genome shotgun (WGS) entry which is preliminary data.</text>
</comment>
<accession>A0A8T0PIT7</accession>
<organism evidence="1 2">
    <name type="scientific">Panicum virgatum</name>
    <name type="common">Blackwell switchgrass</name>
    <dbReference type="NCBI Taxonomy" id="38727"/>
    <lineage>
        <taxon>Eukaryota</taxon>
        <taxon>Viridiplantae</taxon>
        <taxon>Streptophyta</taxon>
        <taxon>Embryophyta</taxon>
        <taxon>Tracheophyta</taxon>
        <taxon>Spermatophyta</taxon>
        <taxon>Magnoliopsida</taxon>
        <taxon>Liliopsida</taxon>
        <taxon>Poales</taxon>
        <taxon>Poaceae</taxon>
        <taxon>PACMAD clade</taxon>
        <taxon>Panicoideae</taxon>
        <taxon>Panicodae</taxon>
        <taxon>Paniceae</taxon>
        <taxon>Panicinae</taxon>
        <taxon>Panicum</taxon>
        <taxon>Panicum sect. Hiantes</taxon>
    </lineage>
</organism>
<evidence type="ECO:0000313" key="2">
    <source>
        <dbReference type="Proteomes" id="UP000823388"/>
    </source>
</evidence>
<reference evidence="1" key="1">
    <citation type="submission" date="2020-05" db="EMBL/GenBank/DDBJ databases">
        <title>WGS assembly of Panicum virgatum.</title>
        <authorList>
            <person name="Lovell J.T."/>
            <person name="Jenkins J."/>
            <person name="Shu S."/>
            <person name="Juenger T.E."/>
            <person name="Schmutz J."/>
        </authorList>
    </citation>
    <scope>NUCLEOTIDE SEQUENCE</scope>
    <source>
        <strain evidence="1">AP13</strain>
    </source>
</reference>
<keyword evidence="2" id="KW-1185">Reference proteome</keyword>
<proteinExistence type="predicted"/>
<dbReference type="AlphaFoldDB" id="A0A8T0PIT7"/>
<gene>
    <name evidence="1" type="ORF">PVAP13_8KG265901</name>
</gene>
<evidence type="ECO:0000313" key="1">
    <source>
        <dbReference type="EMBL" id="KAG2562237.1"/>
    </source>
</evidence>
<dbReference type="Proteomes" id="UP000823388">
    <property type="component" value="Chromosome 8K"/>
</dbReference>